<proteinExistence type="predicted"/>
<evidence type="ECO:0000313" key="3">
    <source>
        <dbReference type="Proteomes" id="UP001550850"/>
    </source>
</evidence>
<dbReference type="Proteomes" id="UP001550850">
    <property type="component" value="Unassembled WGS sequence"/>
</dbReference>
<accession>A0ABV2YEY3</accession>
<dbReference type="PANTHER" id="PTHR13887">
    <property type="entry name" value="GLUTATHIONE S-TRANSFERASE KAPPA"/>
    <property type="match status" value="1"/>
</dbReference>
<dbReference type="EMBL" id="JBEZUR010000009">
    <property type="protein sequence ID" value="MEU3554276.1"/>
    <property type="molecule type" value="Genomic_DNA"/>
</dbReference>
<dbReference type="InterPro" id="IPR036249">
    <property type="entry name" value="Thioredoxin-like_sf"/>
</dbReference>
<feature type="domain" description="DSBA-like thioredoxin" evidence="1">
    <location>
        <begin position="11"/>
        <end position="203"/>
    </location>
</feature>
<comment type="caution">
    <text evidence="2">The sequence shown here is derived from an EMBL/GenBank/DDBJ whole genome shotgun (WGS) entry which is preliminary data.</text>
</comment>
<dbReference type="PANTHER" id="PTHR13887:SF41">
    <property type="entry name" value="THIOREDOXIN SUPERFAMILY PROTEIN"/>
    <property type="match status" value="1"/>
</dbReference>
<keyword evidence="3" id="KW-1185">Reference proteome</keyword>
<dbReference type="SUPFAM" id="SSF52833">
    <property type="entry name" value="Thioredoxin-like"/>
    <property type="match status" value="1"/>
</dbReference>
<reference evidence="2 3" key="1">
    <citation type="submission" date="2024-06" db="EMBL/GenBank/DDBJ databases">
        <title>The Natural Products Discovery Center: Release of the First 8490 Sequenced Strains for Exploring Actinobacteria Biosynthetic Diversity.</title>
        <authorList>
            <person name="Kalkreuter E."/>
            <person name="Kautsar S.A."/>
            <person name="Yang D."/>
            <person name="Bader C.D."/>
            <person name="Teijaro C.N."/>
            <person name="Fluegel L."/>
            <person name="Davis C.M."/>
            <person name="Simpson J.R."/>
            <person name="Lauterbach L."/>
            <person name="Steele A.D."/>
            <person name="Gui C."/>
            <person name="Meng S."/>
            <person name="Li G."/>
            <person name="Viehrig K."/>
            <person name="Ye F."/>
            <person name="Su P."/>
            <person name="Kiefer A.F."/>
            <person name="Nichols A."/>
            <person name="Cepeda A.J."/>
            <person name="Yan W."/>
            <person name="Fan B."/>
            <person name="Jiang Y."/>
            <person name="Adhikari A."/>
            <person name="Zheng C.-J."/>
            <person name="Schuster L."/>
            <person name="Cowan T.M."/>
            <person name="Smanski M.J."/>
            <person name="Chevrette M.G."/>
            <person name="De Carvalho L.P.S."/>
            <person name="Shen B."/>
        </authorList>
    </citation>
    <scope>NUCLEOTIDE SEQUENCE [LARGE SCALE GENOMIC DNA]</scope>
    <source>
        <strain evidence="2 3">NPDC038104</strain>
    </source>
</reference>
<evidence type="ECO:0000313" key="2">
    <source>
        <dbReference type="EMBL" id="MEU3554276.1"/>
    </source>
</evidence>
<dbReference type="Gene3D" id="3.40.30.10">
    <property type="entry name" value="Glutaredoxin"/>
    <property type="match status" value="1"/>
</dbReference>
<gene>
    <name evidence="2" type="ORF">AB0E65_08640</name>
</gene>
<organism evidence="2 3">
    <name type="scientific">Streptomyces fragilis</name>
    <dbReference type="NCBI Taxonomy" id="67301"/>
    <lineage>
        <taxon>Bacteria</taxon>
        <taxon>Bacillati</taxon>
        <taxon>Actinomycetota</taxon>
        <taxon>Actinomycetes</taxon>
        <taxon>Kitasatosporales</taxon>
        <taxon>Streptomycetaceae</taxon>
        <taxon>Streptomyces</taxon>
    </lineage>
</organism>
<name>A0ABV2YEY3_9ACTN</name>
<dbReference type="Pfam" id="PF01323">
    <property type="entry name" value="DSBA"/>
    <property type="match status" value="1"/>
</dbReference>
<dbReference type="CDD" id="cd03024">
    <property type="entry name" value="DsbA_FrnE"/>
    <property type="match status" value="1"/>
</dbReference>
<dbReference type="InterPro" id="IPR001853">
    <property type="entry name" value="DSBA-like_thioredoxin_dom"/>
</dbReference>
<sequence length="214" mass="23076">MTVDEAAFLRVEITLDLTCVHSFIGFTRFERVAARHRAEGGRLEVVFRPFQVSPDAPPEGRPLAEVHREFFGSAARAAQATAGMAAIGAEEGLELNFDRAVHVNTFEAHRLLATAARQGRGEAMAERIFRAYLTEGLNIGDRATLDRLAAETGVEPSPDGADELRAELSRVLATGVRSVPLFDFGGGIRLSGAQSEEAFRRAFASALAGSARLH</sequence>
<dbReference type="RefSeq" id="WP_108955865.1">
    <property type="nucleotide sequence ID" value="NZ_BEVZ01000006.1"/>
</dbReference>
<protein>
    <submittedName>
        <fullName evidence="2">DsbA family oxidoreductase</fullName>
    </submittedName>
</protein>
<evidence type="ECO:0000259" key="1">
    <source>
        <dbReference type="Pfam" id="PF01323"/>
    </source>
</evidence>